<evidence type="ECO:0000256" key="6">
    <source>
        <dbReference type="RuleBase" id="RU000716"/>
    </source>
</evidence>
<dbReference type="InterPro" id="IPR013324">
    <property type="entry name" value="RNA_pol_sigma_r3/r4-like"/>
</dbReference>
<keyword evidence="2 6" id="KW-0805">Transcription regulation</keyword>
<evidence type="ECO:0000256" key="2">
    <source>
        <dbReference type="ARBA" id="ARBA00023015"/>
    </source>
</evidence>
<feature type="domain" description="RNA polymerase sigma-70 region 2" evidence="7">
    <location>
        <begin position="26"/>
        <end position="84"/>
    </location>
</feature>
<dbReference type="InterPro" id="IPR000838">
    <property type="entry name" value="RNA_pol_sigma70_ECF_CS"/>
</dbReference>
<dbReference type="Pfam" id="PF04542">
    <property type="entry name" value="Sigma70_r2"/>
    <property type="match status" value="1"/>
</dbReference>
<keyword evidence="4 6" id="KW-0238">DNA-binding</keyword>
<keyword evidence="3 6" id="KW-0731">Sigma factor</keyword>
<comment type="similarity">
    <text evidence="1 6">Belongs to the sigma-70 factor family. ECF subfamily.</text>
</comment>
<dbReference type="EMBL" id="JAVREH010000008">
    <property type="protein sequence ID" value="MDT0261517.1"/>
    <property type="molecule type" value="Genomic_DNA"/>
</dbReference>
<dbReference type="Gene3D" id="1.10.1740.10">
    <property type="match status" value="1"/>
</dbReference>
<evidence type="ECO:0000256" key="4">
    <source>
        <dbReference type="ARBA" id="ARBA00023125"/>
    </source>
</evidence>
<keyword evidence="10" id="KW-1185">Reference proteome</keyword>
<dbReference type="CDD" id="cd06171">
    <property type="entry name" value="Sigma70_r4"/>
    <property type="match status" value="1"/>
</dbReference>
<organism evidence="9 10">
    <name type="scientific">Jatrophihabitans lederbergiae</name>
    <dbReference type="NCBI Taxonomy" id="3075547"/>
    <lineage>
        <taxon>Bacteria</taxon>
        <taxon>Bacillati</taxon>
        <taxon>Actinomycetota</taxon>
        <taxon>Actinomycetes</taxon>
        <taxon>Jatrophihabitantales</taxon>
        <taxon>Jatrophihabitantaceae</taxon>
        <taxon>Jatrophihabitans</taxon>
    </lineage>
</organism>
<evidence type="ECO:0000256" key="1">
    <source>
        <dbReference type="ARBA" id="ARBA00010641"/>
    </source>
</evidence>
<evidence type="ECO:0000256" key="3">
    <source>
        <dbReference type="ARBA" id="ARBA00023082"/>
    </source>
</evidence>
<dbReference type="PANTHER" id="PTHR43133:SF25">
    <property type="entry name" value="RNA POLYMERASE SIGMA FACTOR RFAY-RELATED"/>
    <property type="match status" value="1"/>
</dbReference>
<dbReference type="Pfam" id="PF08281">
    <property type="entry name" value="Sigma70_r4_2"/>
    <property type="match status" value="1"/>
</dbReference>
<evidence type="ECO:0000256" key="5">
    <source>
        <dbReference type="ARBA" id="ARBA00023163"/>
    </source>
</evidence>
<dbReference type="NCBIfam" id="TIGR02937">
    <property type="entry name" value="sigma70-ECF"/>
    <property type="match status" value="1"/>
</dbReference>
<dbReference type="InterPro" id="IPR039425">
    <property type="entry name" value="RNA_pol_sigma-70-like"/>
</dbReference>
<evidence type="ECO:0000313" key="10">
    <source>
        <dbReference type="Proteomes" id="UP001183176"/>
    </source>
</evidence>
<protein>
    <recommendedName>
        <fullName evidence="6">RNA polymerase sigma factor</fullName>
    </recommendedName>
</protein>
<dbReference type="InterPro" id="IPR007627">
    <property type="entry name" value="RNA_pol_sigma70_r2"/>
</dbReference>
<dbReference type="Proteomes" id="UP001183176">
    <property type="component" value="Unassembled WGS sequence"/>
</dbReference>
<dbReference type="InterPro" id="IPR036388">
    <property type="entry name" value="WH-like_DNA-bd_sf"/>
</dbReference>
<dbReference type="SUPFAM" id="SSF88946">
    <property type="entry name" value="Sigma2 domain of RNA polymerase sigma factors"/>
    <property type="match status" value="1"/>
</dbReference>
<name>A0ABU2J981_9ACTN</name>
<feature type="domain" description="RNA polymerase sigma factor 70 region 4 type 2" evidence="8">
    <location>
        <begin position="121"/>
        <end position="171"/>
    </location>
</feature>
<dbReference type="InterPro" id="IPR014284">
    <property type="entry name" value="RNA_pol_sigma-70_dom"/>
</dbReference>
<dbReference type="InterPro" id="IPR013249">
    <property type="entry name" value="RNA_pol_sigma70_r4_t2"/>
</dbReference>
<reference evidence="10" key="1">
    <citation type="submission" date="2023-07" db="EMBL/GenBank/DDBJ databases">
        <title>30 novel species of actinomycetes from the DSMZ collection.</title>
        <authorList>
            <person name="Nouioui I."/>
        </authorList>
    </citation>
    <scope>NUCLEOTIDE SEQUENCE [LARGE SCALE GENOMIC DNA]</scope>
    <source>
        <strain evidence="10">DSM 44399</strain>
    </source>
</reference>
<dbReference type="PANTHER" id="PTHR43133">
    <property type="entry name" value="RNA POLYMERASE ECF-TYPE SIGMA FACTO"/>
    <property type="match status" value="1"/>
</dbReference>
<sequence>MISAPTDSPAQRQHAFRTYVEPEIEVLLRVAQTLTGSWADSEDLVQDTLIRAYRAIEGFDGAHPRAWLLTILRHTYLNSHRRQRPDLAPEITDLDGQRPAFGAAIAASPEQTVTDQVLDDSVETALAALDPKFRTVLLLIDVDQLTYAEVADLLDMPVGTVMSRLSRARDRVRTDLRSNPEFRRSR</sequence>
<dbReference type="PROSITE" id="PS01063">
    <property type="entry name" value="SIGMA70_ECF"/>
    <property type="match status" value="1"/>
</dbReference>
<evidence type="ECO:0000259" key="7">
    <source>
        <dbReference type="Pfam" id="PF04542"/>
    </source>
</evidence>
<gene>
    <name evidence="9" type="ORF">RM423_08935</name>
</gene>
<accession>A0ABU2J981</accession>
<proteinExistence type="inferred from homology"/>
<keyword evidence="5 6" id="KW-0804">Transcription</keyword>
<evidence type="ECO:0000259" key="8">
    <source>
        <dbReference type="Pfam" id="PF08281"/>
    </source>
</evidence>
<dbReference type="InterPro" id="IPR013325">
    <property type="entry name" value="RNA_pol_sigma_r2"/>
</dbReference>
<dbReference type="Gene3D" id="1.10.10.10">
    <property type="entry name" value="Winged helix-like DNA-binding domain superfamily/Winged helix DNA-binding domain"/>
    <property type="match status" value="1"/>
</dbReference>
<dbReference type="SUPFAM" id="SSF88659">
    <property type="entry name" value="Sigma3 and sigma4 domains of RNA polymerase sigma factors"/>
    <property type="match status" value="1"/>
</dbReference>
<evidence type="ECO:0000313" key="9">
    <source>
        <dbReference type="EMBL" id="MDT0261517.1"/>
    </source>
</evidence>
<comment type="caution">
    <text evidence="9">The sequence shown here is derived from an EMBL/GenBank/DDBJ whole genome shotgun (WGS) entry which is preliminary data.</text>
</comment>